<keyword evidence="7" id="KW-0443">Lipid metabolism</keyword>
<organism evidence="13 14">
    <name type="scientific">Trebonia kvetii</name>
    <dbReference type="NCBI Taxonomy" id="2480626"/>
    <lineage>
        <taxon>Bacteria</taxon>
        <taxon>Bacillati</taxon>
        <taxon>Actinomycetota</taxon>
        <taxon>Actinomycetes</taxon>
        <taxon>Streptosporangiales</taxon>
        <taxon>Treboniaceae</taxon>
        <taxon>Trebonia</taxon>
    </lineage>
</organism>
<evidence type="ECO:0000313" key="14">
    <source>
        <dbReference type="Proteomes" id="UP000460272"/>
    </source>
</evidence>
<keyword evidence="6 12" id="KW-1133">Transmembrane helix</keyword>
<dbReference type="Gene3D" id="1.20.120.1760">
    <property type="match status" value="1"/>
</dbReference>
<keyword evidence="3" id="KW-0444">Lipid biosynthesis</keyword>
<reference evidence="13 14" key="1">
    <citation type="submission" date="2018-11" db="EMBL/GenBank/DDBJ databases">
        <title>Trebonia kvetii gen.nov., sp.nov., a novel acidophilic actinobacterium, and proposal of the new actinobacterial family Treboniaceae fam. nov.</title>
        <authorList>
            <person name="Rapoport D."/>
            <person name="Sagova-Mareckova M."/>
            <person name="Sedlacek I."/>
            <person name="Provaznik J."/>
            <person name="Kralova S."/>
            <person name="Pavlinic D."/>
            <person name="Benes V."/>
            <person name="Kopecky J."/>
        </authorList>
    </citation>
    <scope>NUCLEOTIDE SEQUENCE [LARGE SCALE GENOMIC DNA]</scope>
    <source>
        <strain evidence="13 14">15Tr583</strain>
    </source>
</reference>
<accession>A0A6P2BN69</accession>
<evidence type="ECO:0000256" key="7">
    <source>
        <dbReference type="ARBA" id="ARBA00023098"/>
    </source>
</evidence>
<keyword evidence="4 11" id="KW-0808">Transferase</keyword>
<feature type="transmembrane region" description="Helical" evidence="12">
    <location>
        <begin position="139"/>
        <end position="158"/>
    </location>
</feature>
<dbReference type="Proteomes" id="UP000460272">
    <property type="component" value="Unassembled WGS sequence"/>
</dbReference>
<dbReference type="GO" id="GO:0016020">
    <property type="term" value="C:membrane"/>
    <property type="evidence" value="ECO:0007669"/>
    <property type="project" value="UniProtKB-SubCell"/>
</dbReference>
<evidence type="ECO:0000256" key="5">
    <source>
        <dbReference type="ARBA" id="ARBA00022692"/>
    </source>
</evidence>
<dbReference type="InterPro" id="IPR043130">
    <property type="entry name" value="CDP-OH_PTrfase_TM_dom"/>
</dbReference>
<evidence type="ECO:0000313" key="13">
    <source>
        <dbReference type="EMBL" id="TVZ00348.1"/>
    </source>
</evidence>
<dbReference type="InterPro" id="IPR000462">
    <property type="entry name" value="CDP-OH_P_trans"/>
</dbReference>
<feature type="transmembrane region" description="Helical" evidence="12">
    <location>
        <begin position="20"/>
        <end position="39"/>
    </location>
</feature>
<evidence type="ECO:0000256" key="6">
    <source>
        <dbReference type="ARBA" id="ARBA00022989"/>
    </source>
</evidence>
<evidence type="ECO:0000256" key="8">
    <source>
        <dbReference type="ARBA" id="ARBA00023136"/>
    </source>
</evidence>
<dbReference type="AlphaFoldDB" id="A0A6P2BN69"/>
<feature type="transmembrane region" description="Helical" evidence="12">
    <location>
        <begin position="170"/>
        <end position="191"/>
    </location>
</feature>
<dbReference type="Pfam" id="PF01066">
    <property type="entry name" value="CDP-OH_P_transf"/>
    <property type="match status" value="1"/>
</dbReference>
<evidence type="ECO:0000256" key="12">
    <source>
        <dbReference type="SAM" id="Phobius"/>
    </source>
</evidence>
<dbReference type="InterPro" id="IPR004570">
    <property type="entry name" value="Phosphatidylglycerol_P_synth"/>
</dbReference>
<keyword evidence="9" id="KW-0594">Phospholipid biosynthesis</keyword>
<gene>
    <name evidence="13" type="ORF">EAS64_37555</name>
</gene>
<comment type="similarity">
    <text evidence="2 11">Belongs to the CDP-alcohol phosphatidyltransferase class-I family.</text>
</comment>
<dbReference type="PIRSF" id="PIRSF000847">
    <property type="entry name" value="Phos_ph_gly_syn"/>
    <property type="match status" value="1"/>
</dbReference>
<name>A0A6P2BN69_9ACTN</name>
<dbReference type="GO" id="GO:0008444">
    <property type="term" value="F:CDP-diacylglycerol-glycerol-3-phosphate 3-phosphatidyltransferase activity"/>
    <property type="evidence" value="ECO:0007669"/>
    <property type="project" value="InterPro"/>
</dbReference>
<dbReference type="PANTHER" id="PTHR14269">
    <property type="entry name" value="CDP-DIACYLGLYCEROL--GLYCEROL-3-PHOSPHATE 3-PHOSPHATIDYLTRANSFERASE-RELATED"/>
    <property type="match status" value="1"/>
</dbReference>
<proteinExistence type="inferred from homology"/>
<comment type="caution">
    <text evidence="13">The sequence shown here is derived from an EMBL/GenBank/DDBJ whole genome shotgun (WGS) entry which is preliminary data.</text>
</comment>
<evidence type="ECO:0000256" key="1">
    <source>
        <dbReference type="ARBA" id="ARBA00004141"/>
    </source>
</evidence>
<evidence type="ECO:0000256" key="3">
    <source>
        <dbReference type="ARBA" id="ARBA00022516"/>
    </source>
</evidence>
<dbReference type="InterPro" id="IPR048254">
    <property type="entry name" value="CDP_ALCOHOL_P_TRANSF_CS"/>
</dbReference>
<protein>
    <submittedName>
        <fullName evidence="13">CDP-alcohol phosphatidyltransferase family protein</fullName>
    </submittedName>
</protein>
<dbReference type="InterPro" id="IPR050324">
    <property type="entry name" value="CDP-alcohol_PTase-I"/>
</dbReference>
<keyword evidence="5 12" id="KW-0812">Transmembrane</keyword>
<dbReference type="UniPathway" id="UPA00085"/>
<dbReference type="GO" id="GO:0046474">
    <property type="term" value="P:glycerophospholipid biosynthetic process"/>
    <property type="evidence" value="ECO:0007669"/>
    <property type="project" value="TreeGrafter"/>
</dbReference>
<dbReference type="EMBL" id="RPFW01000009">
    <property type="protein sequence ID" value="TVZ00348.1"/>
    <property type="molecule type" value="Genomic_DNA"/>
</dbReference>
<evidence type="ECO:0000256" key="11">
    <source>
        <dbReference type="RuleBase" id="RU003750"/>
    </source>
</evidence>
<evidence type="ECO:0000256" key="9">
    <source>
        <dbReference type="ARBA" id="ARBA00023209"/>
    </source>
</evidence>
<dbReference type="OrthoDB" id="9796672at2"/>
<feature type="transmembrane region" description="Helical" evidence="12">
    <location>
        <begin position="106"/>
        <end position="127"/>
    </location>
</feature>
<sequence>MCGRTRFHYDRSVGDRIVTWPNVLSAARLAGVPVFLWLVTGPRTAQTDIIAAALLGFAGISDWLDGKLARMLNQTSRLGQLLDPAADRLYIAVTIIALAVRGIIPWWLFTALAAREIFVGLALLVLRRRTEYGALQVSFVGKAATLCLMYAFPLLFLGAHGGTTAEVVRIIGWAFAVWGVALYWWAALLYLTEIKDLVKGAHPS</sequence>
<dbReference type="PANTHER" id="PTHR14269:SF62">
    <property type="entry name" value="CDP-DIACYLGLYCEROL--GLYCEROL-3-PHOSPHATE 3-PHOSPHATIDYLTRANSFERASE 1, CHLOROPLASTIC"/>
    <property type="match status" value="1"/>
</dbReference>
<keyword evidence="8 12" id="KW-0472">Membrane</keyword>
<comment type="subcellular location">
    <subcellularLocation>
        <location evidence="1">Membrane</location>
        <topology evidence="1">Multi-pass membrane protein</topology>
    </subcellularLocation>
</comment>
<evidence type="ECO:0000256" key="4">
    <source>
        <dbReference type="ARBA" id="ARBA00022679"/>
    </source>
</evidence>
<keyword evidence="10" id="KW-1208">Phospholipid metabolism</keyword>
<keyword evidence="14" id="KW-1185">Reference proteome</keyword>
<evidence type="ECO:0000256" key="10">
    <source>
        <dbReference type="ARBA" id="ARBA00023264"/>
    </source>
</evidence>
<evidence type="ECO:0000256" key="2">
    <source>
        <dbReference type="ARBA" id="ARBA00010441"/>
    </source>
</evidence>
<dbReference type="PROSITE" id="PS00379">
    <property type="entry name" value="CDP_ALCOHOL_P_TRANSF"/>
    <property type="match status" value="1"/>
</dbReference>